<name>A0ABW0NZD1_9HYPH</name>
<protein>
    <submittedName>
        <fullName evidence="2">Uncharacterized protein</fullName>
    </submittedName>
</protein>
<comment type="caution">
    <text evidence="2">The sequence shown here is derived from an EMBL/GenBank/DDBJ whole genome shotgun (WGS) entry which is preliminary data.</text>
</comment>
<dbReference type="Proteomes" id="UP001596060">
    <property type="component" value="Unassembled WGS sequence"/>
</dbReference>
<feature type="signal peptide" evidence="1">
    <location>
        <begin position="1"/>
        <end position="18"/>
    </location>
</feature>
<feature type="chain" id="PRO_5045928171" evidence="1">
    <location>
        <begin position="19"/>
        <end position="121"/>
    </location>
</feature>
<keyword evidence="1" id="KW-0732">Signal</keyword>
<evidence type="ECO:0000313" key="3">
    <source>
        <dbReference type="Proteomes" id="UP001596060"/>
    </source>
</evidence>
<evidence type="ECO:0000256" key="1">
    <source>
        <dbReference type="SAM" id="SignalP"/>
    </source>
</evidence>
<gene>
    <name evidence="2" type="ORF">ACFPN9_09410</name>
</gene>
<dbReference type="RefSeq" id="WP_068308077.1">
    <property type="nucleotide sequence ID" value="NZ_JBHSLU010000017.1"/>
</dbReference>
<evidence type="ECO:0000313" key="2">
    <source>
        <dbReference type="EMBL" id="MFC5505473.1"/>
    </source>
</evidence>
<accession>A0ABW0NZD1</accession>
<reference evidence="3" key="1">
    <citation type="journal article" date="2019" name="Int. J. Syst. Evol. Microbiol.">
        <title>The Global Catalogue of Microorganisms (GCM) 10K type strain sequencing project: providing services to taxonomists for standard genome sequencing and annotation.</title>
        <authorList>
            <consortium name="The Broad Institute Genomics Platform"/>
            <consortium name="The Broad Institute Genome Sequencing Center for Infectious Disease"/>
            <person name="Wu L."/>
            <person name="Ma J."/>
        </authorList>
    </citation>
    <scope>NUCLEOTIDE SEQUENCE [LARGE SCALE GENOMIC DNA]</scope>
    <source>
        <strain evidence="3">CCUG 43117</strain>
    </source>
</reference>
<proteinExistence type="predicted"/>
<sequence>MKWIALFAALAIASPAAAQQLPRFEKDTPYSQVRAKLIASGYKVHKIPAADFDRCAPGRTELCDIYPETRICRGTGRASCEFVLVGPKGAVSITTAGESTDPGFVSIKFMTDREISQMLAE</sequence>
<keyword evidence="3" id="KW-1185">Reference proteome</keyword>
<organism evidence="2 3">
    <name type="scientific">Bosea massiliensis</name>
    <dbReference type="NCBI Taxonomy" id="151419"/>
    <lineage>
        <taxon>Bacteria</taxon>
        <taxon>Pseudomonadati</taxon>
        <taxon>Pseudomonadota</taxon>
        <taxon>Alphaproteobacteria</taxon>
        <taxon>Hyphomicrobiales</taxon>
        <taxon>Boseaceae</taxon>
        <taxon>Bosea</taxon>
    </lineage>
</organism>
<dbReference type="EMBL" id="JBHSLU010000017">
    <property type="protein sequence ID" value="MFC5505473.1"/>
    <property type="molecule type" value="Genomic_DNA"/>
</dbReference>